<sequence>MRHEDIGRARNVESVWLRIRLWLYPSLKARTPVVNDFSHLTEHQRRDIGLPEPTRYFDWNALQAEERFPDFTR</sequence>
<reference evidence="1 2" key="1">
    <citation type="journal article" date="2019" name="Microorganisms">
        <title>Genome Insights into the Novel Species Microvirga brassicacearum, a Rapeseed Endophyte with Biotechnological Potential.</title>
        <authorList>
            <person name="Jimenez-Gomez A."/>
            <person name="Saati-Santamaria Z."/>
            <person name="Igual J.M."/>
            <person name="Rivas R."/>
            <person name="Mateos P.F."/>
            <person name="Garcia-Fraile P."/>
        </authorList>
    </citation>
    <scope>NUCLEOTIDE SEQUENCE [LARGE SCALE GENOMIC DNA]</scope>
    <source>
        <strain evidence="1 2">CDVBN77</strain>
    </source>
</reference>
<comment type="caution">
    <text evidence="1">The sequence shown here is derived from an EMBL/GenBank/DDBJ whole genome shotgun (WGS) entry which is preliminary data.</text>
</comment>
<evidence type="ECO:0008006" key="3">
    <source>
        <dbReference type="Google" id="ProtNLM"/>
    </source>
</evidence>
<organism evidence="1 2">
    <name type="scientific">Microvirga brassicacearum</name>
    <dbReference type="NCBI Taxonomy" id="2580413"/>
    <lineage>
        <taxon>Bacteria</taxon>
        <taxon>Pseudomonadati</taxon>
        <taxon>Pseudomonadota</taxon>
        <taxon>Alphaproteobacteria</taxon>
        <taxon>Hyphomicrobiales</taxon>
        <taxon>Methylobacteriaceae</taxon>
        <taxon>Microvirga</taxon>
    </lineage>
</organism>
<dbReference type="AlphaFoldDB" id="A0A5N3P8W2"/>
<dbReference type="Proteomes" id="UP000325684">
    <property type="component" value="Unassembled WGS sequence"/>
</dbReference>
<dbReference type="RefSeq" id="WP_150946083.1">
    <property type="nucleotide sequence ID" value="NZ_VCMV01000024.1"/>
</dbReference>
<accession>A0A5N3P8W2</accession>
<protein>
    <recommendedName>
        <fullName evidence="3">DUF1127 domain-containing protein</fullName>
    </recommendedName>
</protein>
<evidence type="ECO:0000313" key="1">
    <source>
        <dbReference type="EMBL" id="KAB0266174.1"/>
    </source>
</evidence>
<proteinExistence type="predicted"/>
<gene>
    <name evidence="1" type="ORF">FEZ63_15565</name>
</gene>
<dbReference type="EMBL" id="VCMV01000024">
    <property type="protein sequence ID" value="KAB0266174.1"/>
    <property type="molecule type" value="Genomic_DNA"/>
</dbReference>
<dbReference type="OrthoDB" id="8021129at2"/>
<evidence type="ECO:0000313" key="2">
    <source>
        <dbReference type="Proteomes" id="UP000325684"/>
    </source>
</evidence>
<keyword evidence="2" id="KW-1185">Reference proteome</keyword>
<name>A0A5N3P8W2_9HYPH</name>